<dbReference type="PROSITE" id="PS01124">
    <property type="entry name" value="HTH_ARAC_FAMILY_2"/>
    <property type="match status" value="1"/>
</dbReference>
<dbReference type="SUPFAM" id="SSF52317">
    <property type="entry name" value="Class I glutamine amidotransferase-like"/>
    <property type="match status" value="1"/>
</dbReference>
<evidence type="ECO:0000256" key="2">
    <source>
        <dbReference type="ARBA" id="ARBA00023125"/>
    </source>
</evidence>
<keyword evidence="3" id="KW-0804">Transcription</keyword>
<keyword evidence="2" id="KW-0238">DNA-binding</keyword>
<accession>A0AB38YJP2</accession>
<evidence type="ECO:0000259" key="4">
    <source>
        <dbReference type="PROSITE" id="PS01124"/>
    </source>
</evidence>
<organism evidence="5">
    <name type="scientific">Salinispirillum sp. LH 10-3-1</name>
    <dbReference type="NCBI Taxonomy" id="2952525"/>
    <lineage>
        <taxon>Bacteria</taxon>
        <taxon>Pseudomonadati</taxon>
        <taxon>Pseudomonadota</taxon>
        <taxon>Gammaproteobacteria</taxon>
        <taxon>Oceanospirillales</taxon>
        <taxon>Saccharospirillaceae</taxon>
        <taxon>Salinispirillum</taxon>
    </lineage>
</organism>
<dbReference type="Gene3D" id="3.40.50.880">
    <property type="match status" value="1"/>
</dbReference>
<dbReference type="GO" id="GO:0043565">
    <property type="term" value="F:sequence-specific DNA binding"/>
    <property type="evidence" value="ECO:0007669"/>
    <property type="project" value="InterPro"/>
</dbReference>
<name>A0AB38YJP2_9GAMM</name>
<protein>
    <submittedName>
        <fullName evidence="5">Helix-turn-helix domain-containing protein</fullName>
    </submittedName>
</protein>
<evidence type="ECO:0000256" key="3">
    <source>
        <dbReference type="ARBA" id="ARBA00023163"/>
    </source>
</evidence>
<dbReference type="AlphaFoldDB" id="A0AB38YJP2"/>
<dbReference type="GO" id="GO:0003700">
    <property type="term" value="F:DNA-binding transcription factor activity"/>
    <property type="evidence" value="ECO:0007669"/>
    <property type="project" value="InterPro"/>
</dbReference>
<dbReference type="RefSeq" id="WP_304996749.1">
    <property type="nucleotide sequence ID" value="NZ_CP101717.1"/>
</dbReference>
<evidence type="ECO:0000256" key="1">
    <source>
        <dbReference type="ARBA" id="ARBA00023015"/>
    </source>
</evidence>
<dbReference type="EMBL" id="CP101717">
    <property type="protein sequence ID" value="WLD59457.1"/>
    <property type="molecule type" value="Genomic_DNA"/>
</dbReference>
<reference evidence="5" key="1">
    <citation type="submission" date="2022-07" db="EMBL/GenBank/DDBJ databases">
        <title>Complete genome sequence of Salinispirillum sp. LH10-3-1 capable of multiple carbohydrate inversion isolated from a soda lake.</title>
        <authorList>
            <person name="Liu J."/>
            <person name="Zhai Y."/>
            <person name="Zhang H."/>
            <person name="Yang H."/>
            <person name="Qu J."/>
            <person name="Li J."/>
        </authorList>
    </citation>
    <scope>NUCLEOTIDE SEQUENCE</scope>
    <source>
        <strain evidence="5">LH 10-3-1</strain>
    </source>
</reference>
<dbReference type="PANTHER" id="PTHR43280">
    <property type="entry name" value="ARAC-FAMILY TRANSCRIPTIONAL REGULATOR"/>
    <property type="match status" value="1"/>
</dbReference>
<dbReference type="InterPro" id="IPR020449">
    <property type="entry name" value="Tscrpt_reg_AraC-type_HTH"/>
</dbReference>
<dbReference type="Pfam" id="PF12833">
    <property type="entry name" value="HTH_18"/>
    <property type="match status" value="1"/>
</dbReference>
<dbReference type="SMART" id="SM00342">
    <property type="entry name" value="HTH_ARAC"/>
    <property type="match status" value="1"/>
</dbReference>
<gene>
    <name evidence="5" type="ORF">NFC81_06670</name>
</gene>
<feature type="domain" description="HTH araC/xylS-type" evidence="4">
    <location>
        <begin position="219"/>
        <end position="317"/>
    </location>
</feature>
<dbReference type="PRINTS" id="PR00032">
    <property type="entry name" value="HTHARAC"/>
</dbReference>
<proteinExistence type="predicted"/>
<dbReference type="InterPro" id="IPR018060">
    <property type="entry name" value="HTH_AraC"/>
</dbReference>
<dbReference type="SUPFAM" id="SSF46689">
    <property type="entry name" value="Homeodomain-like"/>
    <property type="match status" value="2"/>
</dbReference>
<dbReference type="InterPro" id="IPR009057">
    <property type="entry name" value="Homeodomain-like_sf"/>
</dbReference>
<dbReference type="PROSITE" id="PS00041">
    <property type="entry name" value="HTH_ARAC_FAMILY_1"/>
    <property type="match status" value="1"/>
</dbReference>
<dbReference type="Gene3D" id="1.10.10.60">
    <property type="entry name" value="Homeodomain-like"/>
    <property type="match status" value="2"/>
</dbReference>
<evidence type="ECO:0000313" key="5">
    <source>
        <dbReference type="EMBL" id="WLD59457.1"/>
    </source>
</evidence>
<dbReference type="InterPro" id="IPR029062">
    <property type="entry name" value="Class_I_gatase-like"/>
</dbReference>
<dbReference type="InterPro" id="IPR018062">
    <property type="entry name" value="HTH_AraC-typ_CS"/>
</dbReference>
<keyword evidence="1" id="KW-0805">Transcription regulation</keyword>
<sequence>MRIGFIALPKTLATGITLPSEMLHAASQMAYLKHLTSEPLSLSVFCQDGDSQEVTGGLTLKAQGSWEGLLNCDMVIMPPLWGNPLPMLTHHGELIGILQRLVAERKPVIAAGTGVYFLAEGGLLDDRVATTHWYFFGRFARRYPKVLLKPKQAITYADEIYCAGSVNSLTDLVLYFVRQWYNDEIMSEVERHFSHEVSRTLNQPFYRLGGLQHDDEDIVAAQAWLAERLDKPFHVSELAAVVGLTERTLARRFVQATGESPKQYWLQLRLQRAEELLRESNLTVQEIADMLGFSDASYFIKLFRQRAGVTPADYRNVVRAKQFSV</sequence>
<dbReference type="PANTHER" id="PTHR43280:SF28">
    <property type="entry name" value="HTH-TYPE TRANSCRIPTIONAL ACTIVATOR RHAS"/>
    <property type="match status" value="1"/>
</dbReference>